<dbReference type="CDD" id="cd02440">
    <property type="entry name" value="AdoMet_MTases"/>
    <property type="match status" value="1"/>
</dbReference>
<dbReference type="GO" id="GO:0008168">
    <property type="term" value="F:methyltransferase activity"/>
    <property type="evidence" value="ECO:0007669"/>
    <property type="project" value="TreeGrafter"/>
</dbReference>
<protein>
    <recommendedName>
        <fullName evidence="5">S-adenosyl-L-methionine-dependent methyltransferase</fullName>
    </recommendedName>
</protein>
<evidence type="ECO:0000256" key="1">
    <source>
        <dbReference type="ARBA" id="ARBA00038158"/>
    </source>
</evidence>
<evidence type="ECO:0000256" key="2">
    <source>
        <dbReference type="SAM" id="MobiDB-lite"/>
    </source>
</evidence>
<reference evidence="3" key="1">
    <citation type="submission" date="2021-03" db="EMBL/GenBank/DDBJ databases">
        <title>Revisited historic fungal species revealed as producer of novel bioactive compounds through whole genome sequencing and comparative genomics.</title>
        <authorList>
            <person name="Vignolle G.A."/>
            <person name="Hochenegger N."/>
            <person name="Mach R.L."/>
            <person name="Mach-Aigner A.R."/>
            <person name="Javad Rahimi M."/>
            <person name="Salim K.A."/>
            <person name="Chan C.M."/>
            <person name="Lim L.B.L."/>
            <person name="Cai F."/>
            <person name="Druzhinina I.S."/>
            <person name="U'Ren J.M."/>
            <person name="Derntl C."/>
        </authorList>
    </citation>
    <scope>NUCLEOTIDE SEQUENCE</scope>
    <source>
        <strain evidence="3">TUCIM 5799</strain>
    </source>
</reference>
<feature type="region of interest" description="Disordered" evidence="2">
    <location>
        <begin position="1"/>
        <end position="32"/>
    </location>
</feature>
<keyword evidence="4" id="KW-1185">Reference proteome</keyword>
<dbReference type="InterPro" id="IPR029063">
    <property type="entry name" value="SAM-dependent_MTases_sf"/>
</dbReference>
<dbReference type="SUPFAM" id="SSF53335">
    <property type="entry name" value="S-adenosyl-L-methionine-dependent methyltransferases"/>
    <property type="match status" value="1"/>
</dbReference>
<accession>A0A9Q0AHI6</accession>
<comment type="caution">
    <text evidence="3">The sequence shown here is derived from an EMBL/GenBank/DDBJ whole genome shotgun (WGS) entry which is preliminary data.</text>
</comment>
<sequence>MSQEPVPELPTERRSSVPAGDNEGGQKAKSSFPGEWLFHQEFVRESSGDSVIDFNSVFDESGRSFSAFREGKYLFPNDAAEQDRLDLQHACFSLLFKRKLIMAPVPETPKCVLDAACGTGIWAVQFAEENPSSTVVGCDLSAIQPINPPQNCSFVQDDCESEWLYPGISLFDYVHFRMVFSCFNDTTTVIKHAYDNLAPGGWIEFQDSALEFLSIDGSHEGTAMQRYSAEVIKGAAALGRNLLTARHYKDWLVEAGFVDVVEKKLMWPCNAWPDERRLKAVGLYNSRNITDGIRGVGWKLLRAAGLEPQEIEDLILQFKKQLANPQYRTYLN</sequence>
<dbReference type="Gene3D" id="3.40.50.150">
    <property type="entry name" value="Vaccinia Virus protein VP39"/>
    <property type="match status" value="1"/>
</dbReference>
<dbReference type="PANTHER" id="PTHR43591:SF102">
    <property type="entry name" value="S-ADENOSYL-L-METHIONINE-DEPENDENT METHYLTRANSFERASE"/>
    <property type="match status" value="1"/>
</dbReference>
<comment type="similarity">
    <text evidence="1">Belongs to the methyltransferase superfamily. LaeA methyltransferase family.</text>
</comment>
<name>A0A9Q0AHI6_9PEZI</name>
<dbReference type="PANTHER" id="PTHR43591">
    <property type="entry name" value="METHYLTRANSFERASE"/>
    <property type="match status" value="1"/>
</dbReference>
<proteinExistence type="inferred from homology"/>
<evidence type="ECO:0000313" key="4">
    <source>
        <dbReference type="Proteomes" id="UP000829685"/>
    </source>
</evidence>
<gene>
    <name evidence="3" type="ORF">JX265_013643</name>
</gene>
<evidence type="ECO:0008006" key="5">
    <source>
        <dbReference type="Google" id="ProtNLM"/>
    </source>
</evidence>
<dbReference type="Pfam" id="PF13489">
    <property type="entry name" value="Methyltransf_23"/>
    <property type="match status" value="1"/>
</dbReference>
<dbReference type="EMBL" id="JAFIMR010000077">
    <property type="protein sequence ID" value="KAI1849528.1"/>
    <property type="molecule type" value="Genomic_DNA"/>
</dbReference>
<dbReference type="Proteomes" id="UP000829685">
    <property type="component" value="Unassembled WGS sequence"/>
</dbReference>
<organism evidence="3 4">
    <name type="scientific">Neoarthrinium moseri</name>
    <dbReference type="NCBI Taxonomy" id="1658444"/>
    <lineage>
        <taxon>Eukaryota</taxon>
        <taxon>Fungi</taxon>
        <taxon>Dikarya</taxon>
        <taxon>Ascomycota</taxon>
        <taxon>Pezizomycotina</taxon>
        <taxon>Sordariomycetes</taxon>
        <taxon>Xylariomycetidae</taxon>
        <taxon>Amphisphaeriales</taxon>
        <taxon>Apiosporaceae</taxon>
        <taxon>Neoarthrinium</taxon>
    </lineage>
</organism>
<dbReference type="AlphaFoldDB" id="A0A9Q0AHI6"/>
<evidence type="ECO:0000313" key="3">
    <source>
        <dbReference type="EMBL" id="KAI1849528.1"/>
    </source>
</evidence>